<evidence type="ECO:0000313" key="1">
    <source>
        <dbReference type="EMBL" id="CDW37840.1"/>
    </source>
</evidence>
<protein>
    <submittedName>
        <fullName evidence="1">Uncharacterized protein</fullName>
    </submittedName>
</protein>
<reference evidence="1" key="1">
    <citation type="submission" date="2014-05" db="EMBL/GenBank/DDBJ databases">
        <authorList>
            <person name="Chronopoulou M."/>
        </authorList>
    </citation>
    <scope>NUCLEOTIDE SEQUENCE</scope>
    <source>
        <tissue evidence="1">Whole organism</tissue>
    </source>
</reference>
<name>A0A0K2UII7_LEPSM</name>
<organism evidence="1">
    <name type="scientific">Lepeophtheirus salmonis</name>
    <name type="common">Salmon louse</name>
    <name type="synonym">Caligus salmonis</name>
    <dbReference type="NCBI Taxonomy" id="72036"/>
    <lineage>
        <taxon>Eukaryota</taxon>
        <taxon>Metazoa</taxon>
        <taxon>Ecdysozoa</taxon>
        <taxon>Arthropoda</taxon>
        <taxon>Crustacea</taxon>
        <taxon>Multicrustacea</taxon>
        <taxon>Hexanauplia</taxon>
        <taxon>Copepoda</taxon>
        <taxon>Siphonostomatoida</taxon>
        <taxon>Caligidae</taxon>
        <taxon>Lepeophtheirus</taxon>
    </lineage>
</organism>
<dbReference type="EMBL" id="HACA01020479">
    <property type="protein sequence ID" value="CDW37840.1"/>
    <property type="molecule type" value="Transcribed_RNA"/>
</dbReference>
<sequence length="14" mass="1446">MSFTSLSATSLLTS</sequence>
<proteinExistence type="predicted"/>
<accession>A0A0K2UII7</accession>